<feature type="region of interest" description="Disordered" evidence="1">
    <location>
        <begin position="60"/>
        <end position="131"/>
    </location>
</feature>
<sequence>MCQGSKRASLMGKFWTAGGRTEGAGGSEELLLFRRVMMRGKWPLSSSALDTMNPSQFCAHLSGRSRKRERKSTKGQENPNRQIALPALLPPRPPIPSQQSCSPSTVPRTSPIPSPSPPKEPPHTTPSLTHPAATVIPIPHFQIALAITANAAAGAQSLAARHQQHAHQRRGERDDHVEDDEHDEGCLRVRRHGRLTFWFCNEASGVERSGGRNTAGP</sequence>
<proteinExistence type="predicted"/>
<dbReference type="Proteomes" id="UP001492380">
    <property type="component" value="Unassembled WGS sequence"/>
</dbReference>
<feature type="region of interest" description="Disordered" evidence="1">
    <location>
        <begin position="158"/>
        <end position="182"/>
    </location>
</feature>
<gene>
    <name evidence="2" type="ORF">HDK90DRAFT_468340</name>
</gene>
<evidence type="ECO:0000313" key="2">
    <source>
        <dbReference type="EMBL" id="KAK8228826.1"/>
    </source>
</evidence>
<feature type="compositionally biased region" description="Low complexity" evidence="1">
    <location>
        <begin position="97"/>
        <end position="109"/>
    </location>
</feature>
<feature type="compositionally biased region" description="Pro residues" evidence="1">
    <location>
        <begin position="110"/>
        <end position="119"/>
    </location>
</feature>
<organism evidence="2 3">
    <name type="scientific">Phyllosticta capitalensis</name>
    <dbReference type="NCBI Taxonomy" id="121624"/>
    <lineage>
        <taxon>Eukaryota</taxon>
        <taxon>Fungi</taxon>
        <taxon>Dikarya</taxon>
        <taxon>Ascomycota</taxon>
        <taxon>Pezizomycotina</taxon>
        <taxon>Dothideomycetes</taxon>
        <taxon>Dothideomycetes incertae sedis</taxon>
        <taxon>Botryosphaeriales</taxon>
        <taxon>Phyllostictaceae</taxon>
        <taxon>Phyllosticta</taxon>
    </lineage>
</organism>
<reference evidence="2 3" key="1">
    <citation type="submission" date="2024-04" db="EMBL/GenBank/DDBJ databases">
        <title>Phyllosticta paracitricarpa is synonymous to the EU quarantine fungus P. citricarpa based on phylogenomic analyses.</title>
        <authorList>
            <consortium name="Lawrence Berkeley National Laboratory"/>
            <person name="Van Ingen-Buijs V.A."/>
            <person name="Van Westerhoven A.C."/>
            <person name="Haridas S."/>
            <person name="Skiadas P."/>
            <person name="Martin F."/>
            <person name="Groenewald J.Z."/>
            <person name="Crous P.W."/>
            <person name="Seidl M.F."/>
        </authorList>
    </citation>
    <scope>NUCLEOTIDE SEQUENCE [LARGE SCALE GENOMIC DNA]</scope>
    <source>
        <strain evidence="2 3">CBS 123374</strain>
    </source>
</reference>
<dbReference type="EMBL" id="JBBWRZ010000009">
    <property type="protein sequence ID" value="KAK8228826.1"/>
    <property type="molecule type" value="Genomic_DNA"/>
</dbReference>
<feature type="compositionally biased region" description="Basic residues" evidence="1">
    <location>
        <begin position="63"/>
        <end position="73"/>
    </location>
</feature>
<keyword evidence="3" id="KW-1185">Reference proteome</keyword>
<accession>A0ABR1YFM7</accession>
<comment type="caution">
    <text evidence="2">The sequence shown here is derived from an EMBL/GenBank/DDBJ whole genome shotgun (WGS) entry which is preliminary data.</text>
</comment>
<name>A0ABR1YFM7_9PEZI</name>
<evidence type="ECO:0000313" key="3">
    <source>
        <dbReference type="Proteomes" id="UP001492380"/>
    </source>
</evidence>
<protein>
    <submittedName>
        <fullName evidence="2">Uncharacterized protein</fullName>
    </submittedName>
</protein>
<evidence type="ECO:0000256" key="1">
    <source>
        <dbReference type="SAM" id="MobiDB-lite"/>
    </source>
</evidence>